<gene>
    <name evidence="8" type="ORF">E8A74_48820</name>
</gene>
<evidence type="ECO:0000313" key="9">
    <source>
        <dbReference type="Proteomes" id="UP000309215"/>
    </source>
</evidence>
<name>A0A4U1IJM0_9BACT</name>
<dbReference type="AlphaFoldDB" id="A0A4U1IJM0"/>
<evidence type="ECO:0000313" key="8">
    <source>
        <dbReference type="EMBL" id="TKC94102.1"/>
    </source>
</evidence>
<dbReference type="Gene3D" id="3.40.50.1820">
    <property type="entry name" value="alpha/beta hydrolase"/>
    <property type="match status" value="1"/>
</dbReference>
<evidence type="ECO:0000256" key="5">
    <source>
        <dbReference type="ARBA" id="ARBA00022801"/>
    </source>
</evidence>
<evidence type="ECO:0000256" key="2">
    <source>
        <dbReference type="ARBA" id="ARBA00022525"/>
    </source>
</evidence>
<sequence length="266" mass="28356">MPPGDKDITITTSGEERSFRVHVPPGYDAATPVAVVLAFHGYTESIDDFASRTHYAEAVDERGHIVVFPRGKAPFGVPAWNAGTCCGTSQIQNTPDVPFVRDMLDRIEQDYCVDPKRIHATGFSNGGMLSHRLACELADRIASIGAVSGTMAIPECAPPRPVPVLHIHGTSDLIVPYATPLAAQTVPSTIEGWTTRNGCNAETQTTYQQGKARCERQTGCDAGADVELCTIDGGSHEWPAGGSAMGMGDLAATDYILDFLEAHAMP</sequence>
<keyword evidence="5" id="KW-0378">Hydrolase</keyword>
<dbReference type="GO" id="GO:0045493">
    <property type="term" value="P:xylan catabolic process"/>
    <property type="evidence" value="ECO:0007669"/>
    <property type="project" value="UniProtKB-KW"/>
</dbReference>
<dbReference type="InterPro" id="IPR000801">
    <property type="entry name" value="Esterase-like"/>
</dbReference>
<keyword evidence="3" id="KW-0858">Xylan degradation</keyword>
<evidence type="ECO:0000256" key="3">
    <source>
        <dbReference type="ARBA" id="ARBA00022651"/>
    </source>
</evidence>
<dbReference type="InterPro" id="IPR043595">
    <property type="entry name" value="FaeB/C/D"/>
</dbReference>
<comment type="subcellular location">
    <subcellularLocation>
        <location evidence="1">Secreted</location>
    </subcellularLocation>
</comment>
<dbReference type="InterPro" id="IPR029058">
    <property type="entry name" value="AB_hydrolase_fold"/>
</dbReference>
<dbReference type="GO" id="GO:0030600">
    <property type="term" value="F:feruloyl esterase activity"/>
    <property type="evidence" value="ECO:0007669"/>
    <property type="project" value="InterPro"/>
</dbReference>
<keyword evidence="4" id="KW-0732">Signal</keyword>
<dbReference type="EMBL" id="SSMQ01000114">
    <property type="protein sequence ID" value="TKC94102.1"/>
    <property type="molecule type" value="Genomic_DNA"/>
</dbReference>
<accession>A0A4U1IJM0</accession>
<organism evidence="8 9">
    <name type="scientific">Polyangium fumosum</name>
    <dbReference type="NCBI Taxonomy" id="889272"/>
    <lineage>
        <taxon>Bacteria</taxon>
        <taxon>Pseudomonadati</taxon>
        <taxon>Myxococcota</taxon>
        <taxon>Polyangia</taxon>
        <taxon>Polyangiales</taxon>
        <taxon>Polyangiaceae</taxon>
        <taxon>Polyangium</taxon>
    </lineage>
</organism>
<dbReference type="PANTHER" id="PTHR38050">
    <property type="match status" value="1"/>
</dbReference>
<dbReference type="GO" id="GO:0005576">
    <property type="term" value="C:extracellular region"/>
    <property type="evidence" value="ECO:0007669"/>
    <property type="project" value="UniProtKB-SubCell"/>
</dbReference>
<keyword evidence="2" id="KW-0964">Secreted</keyword>
<evidence type="ECO:0000256" key="4">
    <source>
        <dbReference type="ARBA" id="ARBA00022729"/>
    </source>
</evidence>
<dbReference type="SUPFAM" id="SSF53474">
    <property type="entry name" value="alpha/beta-Hydrolases"/>
    <property type="match status" value="1"/>
</dbReference>
<reference evidence="8 9" key="1">
    <citation type="submission" date="2019-04" db="EMBL/GenBank/DDBJ databases">
        <authorList>
            <person name="Li Y."/>
            <person name="Wang J."/>
        </authorList>
    </citation>
    <scope>NUCLEOTIDE SEQUENCE [LARGE SCALE GENOMIC DNA]</scope>
    <source>
        <strain evidence="8 9">DSM 14668</strain>
    </source>
</reference>
<dbReference type="Pfam" id="PF00756">
    <property type="entry name" value="Esterase"/>
    <property type="match status" value="1"/>
</dbReference>
<dbReference type="OrthoDB" id="9767239at2"/>
<protein>
    <submittedName>
        <fullName evidence="8">Uncharacterized protein</fullName>
    </submittedName>
</protein>
<comment type="caution">
    <text evidence="8">The sequence shown here is derived from an EMBL/GenBank/DDBJ whole genome shotgun (WGS) entry which is preliminary data.</text>
</comment>
<keyword evidence="9" id="KW-1185">Reference proteome</keyword>
<evidence type="ECO:0000256" key="6">
    <source>
        <dbReference type="ARBA" id="ARBA00023277"/>
    </source>
</evidence>
<keyword evidence="6" id="KW-0119">Carbohydrate metabolism</keyword>
<dbReference type="PANTHER" id="PTHR38050:SF2">
    <property type="entry name" value="FERULOYL ESTERASE C-RELATED"/>
    <property type="match status" value="1"/>
</dbReference>
<evidence type="ECO:0000256" key="7">
    <source>
        <dbReference type="ARBA" id="ARBA00023326"/>
    </source>
</evidence>
<keyword evidence="7" id="KW-0624">Polysaccharide degradation</keyword>
<proteinExistence type="predicted"/>
<evidence type="ECO:0000256" key="1">
    <source>
        <dbReference type="ARBA" id="ARBA00004613"/>
    </source>
</evidence>
<dbReference type="Proteomes" id="UP000309215">
    <property type="component" value="Unassembled WGS sequence"/>
</dbReference>